<dbReference type="PROSITE" id="PS01126">
    <property type="entry name" value="EF_TS_1"/>
    <property type="match status" value="1"/>
</dbReference>
<proteinExistence type="inferred from homology"/>
<dbReference type="Gene3D" id="1.10.8.10">
    <property type="entry name" value="DNA helicase RuvA subunit, C-terminal domain"/>
    <property type="match status" value="1"/>
</dbReference>
<dbReference type="NCBIfam" id="TIGR00116">
    <property type="entry name" value="tsf"/>
    <property type="match status" value="1"/>
</dbReference>
<dbReference type="GO" id="GO:0005737">
    <property type="term" value="C:cytoplasm"/>
    <property type="evidence" value="ECO:0007669"/>
    <property type="project" value="UniProtKB-SubCell"/>
</dbReference>
<dbReference type="KEGG" id="icp:ICMP_204"/>
<dbReference type="InterPro" id="IPR009060">
    <property type="entry name" value="UBA-like_sf"/>
</dbReference>
<dbReference type="STRING" id="476281.ICMP_204"/>
<evidence type="ECO:0000256" key="7">
    <source>
        <dbReference type="RuleBase" id="RU000642"/>
    </source>
</evidence>
<dbReference type="HAMAP" id="MF_00050">
    <property type="entry name" value="EF_Ts"/>
    <property type="match status" value="1"/>
</dbReference>
<evidence type="ECO:0000256" key="5">
    <source>
        <dbReference type="ARBA" id="ARBA00022917"/>
    </source>
</evidence>
<dbReference type="OrthoDB" id="9808348at2"/>
<keyword evidence="4 6" id="KW-0251">Elongation factor</keyword>
<dbReference type="Gene3D" id="3.30.479.20">
    <property type="entry name" value="Elongation factor Ts, dimerisation domain"/>
    <property type="match status" value="2"/>
</dbReference>
<dbReference type="PANTHER" id="PTHR11741">
    <property type="entry name" value="ELONGATION FACTOR TS"/>
    <property type="match status" value="1"/>
</dbReference>
<keyword evidence="3 6" id="KW-0963">Cytoplasm</keyword>
<dbReference type="InterPro" id="IPR018101">
    <property type="entry name" value="Transl_elong_Ts_CS"/>
</dbReference>
<dbReference type="EMBL" id="AP010872">
    <property type="protein sequence ID" value="BAH83064.1"/>
    <property type="molecule type" value="Genomic_DNA"/>
</dbReference>
<dbReference type="RefSeq" id="WP_041070042.1">
    <property type="nucleotide sequence ID" value="NZ_AP010872.1"/>
</dbReference>
<accession>C5WCK8</accession>
<keyword evidence="5 6" id="KW-0648">Protein biosynthesis</keyword>
<dbReference type="PROSITE" id="PS01127">
    <property type="entry name" value="EF_TS_2"/>
    <property type="match status" value="1"/>
</dbReference>
<dbReference type="GO" id="GO:0003746">
    <property type="term" value="F:translation elongation factor activity"/>
    <property type="evidence" value="ECO:0007669"/>
    <property type="project" value="UniProtKB-UniRule"/>
</dbReference>
<comment type="function">
    <text evidence="6 7">Associates with the EF-Tu.GDP complex and induces the exchange of GDP to GTP. It remains bound to the aminoacyl-tRNA.EF-Tu.GTP complex up to the GTP hydrolysis stage on the ribosome.</text>
</comment>
<dbReference type="FunFam" id="1.10.8.10:FF:000001">
    <property type="entry name" value="Elongation factor Ts"/>
    <property type="match status" value="1"/>
</dbReference>
<dbReference type="PANTHER" id="PTHR11741:SF0">
    <property type="entry name" value="ELONGATION FACTOR TS, MITOCHONDRIAL"/>
    <property type="match status" value="1"/>
</dbReference>
<dbReference type="AlphaFoldDB" id="C5WCK8"/>
<evidence type="ECO:0000259" key="9">
    <source>
        <dbReference type="Pfam" id="PF00889"/>
    </source>
</evidence>
<evidence type="ECO:0000313" key="10">
    <source>
        <dbReference type="EMBL" id="BAH83064.1"/>
    </source>
</evidence>
<dbReference type="InterPro" id="IPR036402">
    <property type="entry name" value="EF-Ts_dimer_sf"/>
</dbReference>
<dbReference type="HOGENOM" id="CLU_047155_0_2_6"/>
<dbReference type="CDD" id="cd14275">
    <property type="entry name" value="UBA_EF-Ts"/>
    <property type="match status" value="1"/>
</dbReference>
<gene>
    <name evidence="6 10" type="primary">tsf</name>
    <name evidence="10" type="ORF">ICMP_204</name>
</gene>
<evidence type="ECO:0000256" key="8">
    <source>
        <dbReference type="RuleBase" id="RU000643"/>
    </source>
</evidence>
<reference evidence="10 11" key="1">
    <citation type="journal article" date="2011" name="Genome Biol. Evol.">
        <title>Reductive evolution of bacterial genome in insect gut environment.</title>
        <authorList>
            <person name="Nikoh N."/>
            <person name="Hosokawa T."/>
            <person name="Ohshima K."/>
            <person name="Hattori M."/>
            <person name="Fukatsu T."/>
        </authorList>
    </citation>
    <scope>NUCLEOTIDE SEQUENCE [LARGE SCALE GENOMIC DNA]</scope>
    <source>
        <strain evidence="10 11">Mpkobe</strain>
    </source>
</reference>
<dbReference type="SUPFAM" id="SSF54713">
    <property type="entry name" value="Elongation factor Ts (EF-Ts), dimerisation domain"/>
    <property type="match status" value="1"/>
</dbReference>
<dbReference type="Proteomes" id="UP000061704">
    <property type="component" value="Chromosome"/>
</dbReference>
<comment type="subcellular location">
    <subcellularLocation>
        <location evidence="6 8">Cytoplasm</location>
    </subcellularLocation>
</comment>
<sequence length="265" mass="30390">MNNVSASLIKELRELTGSGIMECKKALLQSNGNIEIAIDNMRKAGKTQVAKKSIRIAKEGCILIEVKDNKGIMIEINCETDFVSRDEIFLTFCKEVLHTANKQNILSIEVLQQKYEDKLSLLMSQFKENIVIRRMVFLQEDHIGFYIHGSRIGVLISAINAKPNFIKQIAMHIAASKPDYISNKDIPAKIIEREYQIQRELVLQKNKSIEIENKIIEGKMKKFTDEISLVNQKFIFDNTKTVGHILREEQATVKKFFRFELGEAI</sequence>
<dbReference type="InterPro" id="IPR001816">
    <property type="entry name" value="Transl_elong_EFTs/EF1B"/>
</dbReference>
<feature type="region of interest" description="Involved in Mg(2+) ion dislocation from EF-Tu" evidence="6">
    <location>
        <begin position="80"/>
        <end position="83"/>
    </location>
</feature>
<organism evidence="10 11">
    <name type="scientific">Candidatus Ishikawaella capsulata Mpkobe</name>
    <dbReference type="NCBI Taxonomy" id="476281"/>
    <lineage>
        <taxon>Bacteria</taxon>
        <taxon>Pseudomonadati</taxon>
        <taxon>Pseudomonadota</taxon>
        <taxon>Gammaproteobacteria</taxon>
        <taxon>Enterobacterales</taxon>
        <taxon>Enterobacteriaceae</taxon>
        <taxon>Candidatus Ishikawella</taxon>
    </lineage>
</organism>
<protein>
    <recommendedName>
        <fullName evidence="2 6">Elongation factor Ts</fullName>
        <shortName evidence="6">EF-Ts</shortName>
    </recommendedName>
</protein>
<comment type="similarity">
    <text evidence="1 6 7">Belongs to the EF-Ts family.</text>
</comment>
<keyword evidence="11" id="KW-1185">Reference proteome</keyword>
<evidence type="ECO:0000256" key="1">
    <source>
        <dbReference type="ARBA" id="ARBA00005532"/>
    </source>
</evidence>
<dbReference type="SUPFAM" id="SSF46934">
    <property type="entry name" value="UBA-like"/>
    <property type="match status" value="1"/>
</dbReference>
<evidence type="ECO:0000256" key="6">
    <source>
        <dbReference type="HAMAP-Rule" id="MF_00050"/>
    </source>
</evidence>
<dbReference type="Gene3D" id="1.10.286.20">
    <property type="match status" value="1"/>
</dbReference>
<dbReference type="InterPro" id="IPR014039">
    <property type="entry name" value="Transl_elong_EFTs/EF1B_dimer"/>
</dbReference>
<evidence type="ECO:0000313" key="11">
    <source>
        <dbReference type="Proteomes" id="UP000061704"/>
    </source>
</evidence>
<evidence type="ECO:0000256" key="2">
    <source>
        <dbReference type="ARBA" id="ARBA00016956"/>
    </source>
</evidence>
<evidence type="ECO:0000256" key="3">
    <source>
        <dbReference type="ARBA" id="ARBA00022490"/>
    </source>
</evidence>
<evidence type="ECO:0000256" key="4">
    <source>
        <dbReference type="ARBA" id="ARBA00022768"/>
    </source>
</evidence>
<name>C5WCK8_9ENTR</name>
<dbReference type="Pfam" id="PF00889">
    <property type="entry name" value="EF_TS"/>
    <property type="match status" value="1"/>
</dbReference>
<feature type="domain" description="Translation elongation factor EFTs/EF1B dimerisation" evidence="9">
    <location>
        <begin position="71"/>
        <end position="263"/>
    </location>
</feature>